<keyword evidence="11" id="KW-1185">Reference proteome</keyword>
<keyword evidence="5 7" id="KW-0472">Membrane</keyword>
<sequence length="498" mass="55368">MEKQGESLSDSRSSLGKSLDGDETVQAQVDKLAEKYQVNERKLMWKIDVCVVPAFCFLYFLSFLDRVNISNAKLYGLAEDLKLTGTQYNTALTLFFVPYIVFDVFSNYLIKYVKPHIWLSACILAFGVVSIGMGFVTNFGGLAACRFLIGMSEASTFPSLFYLLSTYYNRLEAQKRFSAFFSVTCLAGAASGAIAYRINDLDGVHGLSSWQWIFVIDGIITAGGAIILFFTVADFPEESRFLKENEKLFLKEKLVLFSGAESGYETNHSLGDVARCFKDYLIWLPALAYFGLVIPSYGYAYFAATIINQMGYKASSANQHSVYPWLAAFGLNNILSFVSDRTKRRLPFAIGCCLIAIVGLALILGERFNPQARYAGCFLTASGLYTAMPLLVCWTSINFGGHLRKSVGTAWQIGFGNIGGIISTYIFLAKDAPVYKPGLSVSLAFVSFAIVSMLLYFFSVHRLNRIKTTDNYVEKFNALSEKEKVLAGDKNPNFVYSY</sequence>
<feature type="transmembrane region" description="Helical" evidence="7">
    <location>
        <begin position="440"/>
        <end position="458"/>
    </location>
</feature>
<dbReference type="Proteomes" id="UP000005222">
    <property type="component" value="Chromosome L"/>
</dbReference>
<dbReference type="STRING" id="559304.G8Y7Q6"/>
<feature type="transmembrane region" description="Helical" evidence="7">
    <location>
        <begin position="43"/>
        <end position="64"/>
    </location>
</feature>
<feature type="transmembrane region" description="Helical" evidence="7">
    <location>
        <begin position="346"/>
        <end position="365"/>
    </location>
</feature>
<dbReference type="EMBL" id="FO082049">
    <property type="protein sequence ID" value="CCE83605.1"/>
    <property type="molecule type" value="Genomic_DNA"/>
</dbReference>
<keyword evidence="2" id="KW-0813">Transport</keyword>
<dbReference type="HOGENOM" id="CLU_001265_0_1_1"/>
<dbReference type="OrthoDB" id="2985014at2759"/>
<evidence type="ECO:0000256" key="4">
    <source>
        <dbReference type="ARBA" id="ARBA00022989"/>
    </source>
</evidence>
<dbReference type="AlphaFoldDB" id="G8Y7Q6"/>
<feature type="transmembrane region" description="Helical" evidence="7">
    <location>
        <begin position="147"/>
        <end position="165"/>
    </location>
</feature>
<evidence type="ECO:0000313" key="10">
    <source>
        <dbReference type="EMBL" id="CCE84636.1"/>
    </source>
</evidence>
<evidence type="ECO:0000256" key="3">
    <source>
        <dbReference type="ARBA" id="ARBA00022692"/>
    </source>
</evidence>
<reference evidence="11" key="2">
    <citation type="journal article" date="2012" name="G3 (Bethesda)">
        <title>Pichia sorbitophila, an interspecies yeast hybrid reveals early steps of genome resolution following polyploidization.</title>
        <authorList>
            <person name="Leh Louis V."/>
            <person name="Despons L."/>
            <person name="Friedrich A."/>
            <person name="Martin T."/>
            <person name="Durrens P."/>
            <person name="Casaregola S."/>
            <person name="Neuveglise C."/>
            <person name="Fairhead C."/>
            <person name="Marck C."/>
            <person name="Cruz J.A."/>
            <person name="Straub M.L."/>
            <person name="Kugler V."/>
            <person name="Sacerdot C."/>
            <person name="Uzunov Z."/>
            <person name="Thierry A."/>
            <person name="Weiss S."/>
            <person name="Bleykasten C."/>
            <person name="De Montigny J."/>
            <person name="Jacques N."/>
            <person name="Jung P."/>
            <person name="Lemaire M."/>
            <person name="Mallet S."/>
            <person name="Morel G."/>
            <person name="Richard G.F."/>
            <person name="Sarkar A."/>
            <person name="Savel G."/>
            <person name="Schacherer J."/>
            <person name="Seret M.L."/>
            <person name="Talla E."/>
            <person name="Samson G."/>
            <person name="Jubin C."/>
            <person name="Poulain J."/>
            <person name="Vacherie B."/>
            <person name="Barbe V."/>
            <person name="Pelletier E."/>
            <person name="Sherman D.J."/>
            <person name="Westhof E."/>
            <person name="Weissenbach J."/>
            <person name="Baret P.V."/>
            <person name="Wincker P."/>
            <person name="Gaillardin C."/>
            <person name="Dujon B."/>
            <person name="Souciet J.L."/>
        </authorList>
    </citation>
    <scope>NUCLEOTIDE SEQUENCE [LARGE SCALE GENOMIC DNA]</scope>
    <source>
        <strain evidence="11">ATCC MYA-4447 / BCRC 22081 / CBS 7064 / NBRC 10061 / NRRL Y-12695</strain>
    </source>
</reference>
<dbReference type="PROSITE" id="PS50850">
    <property type="entry name" value="MFS"/>
    <property type="match status" value="1"/>
</dbReference>
<comment type="subcellular location">
    <subcellularLocation>
        <location evidence="1">Membrane</location>
        <topology evidence="1">Multi-pass membrane protein</topology>
    </subcellularLocation>
</comment>
<protein>
    <submittedName>
        <fullName evidence="10">Piso0_004189 protein</fullName>
    </submittedName>
</protein>
<dbReference type="FunFam" id="1.20.1250.20:FF:000068">
    <property type="entry name" value="MFS general substrate transporter"/>
    <property type="match status" value="1"/>
</dbReference>
<evidence type="ECO:0000256" key="1">
    <source>
        <dbReference type="ARBA" id="ARBA00004141"/>
    </source>
</evidence>
<evidence type="ECO:0000259" key="8">
    <source>
        <dbReference type="PROSITE" id="PS50850"/>
    </source>
</evidence>
<feature type="transmembrane region" description="Helical" evidence="7">
    <location>
        <begin position="280"/>
        <end position="302"/>
    </location>
</feature>
<accession>G8Y7Q6</accession>
<feature type="transmembrane region" description="Helical" evidence="7">
    <location>
        <begin position="91"/>
        <end position="110"/>
    </location>
</feature>
<feature type="region of interest" description="Disordered" evidence="6">
    <location>
        <begin position="1"/>
        <end position="22"/>
    </location>
</feature>
<feature type="domain" description="Major facilitator superfamily (MFS) profile" evidence="8">
    <location>
        <begin position="51"/>
        <end position="464"/>
    </location>
</feature>
<organism evidence="10 11">
    <name type="scientific">Pichia sorbitophila (strain ATCC MYA-4447 / BCRC 22081 / CBS 7064 / NBRC 10061 / NRRL Y-12695)</name>
    <name type="common">Hybrid yeast</name>
    <dbReference type="NCBI Taxonomy" id="559304"/>
    <lineage>
        <taxon>Eukaryota</taxon>
        <taxon>Fungi</taxon>
        <taxon>Dikarya</taxon>
        <taxon>Ascomycota</taxon>
        <taxon>Saccharomycotina</taxon>
        <taxon>Pichiomycetes</taxon>
        <taxon>Debaryomycetaceae</taxon>
        <taxon>Millerozyma</taxon>
    </lineage>
</organism>
<name>G8Y7Q6_PICSO</name>
<dbReference type="eggNOG" id="KOG2533">
    <property type="taxonomic scope" value="Eukaryota"/>
</dbReference>
<gene>
    <name evidence="10" type="primary">Piso0_004189</name>
    <name evidence="9" type="ORF">GNLVRS01_PISO0K11406g</name>
    <name evidence="10" type="ORF">GNLVRS01_PISO0L11407g</name>
</gene>
<feature type="transmembrane region" description="Helical" evidence="7">
    <location>
        <begin position="322"/>
        <end position="339"/>
    </location>
</feature>
<dbReference type="InterPro" id="IPR011701">
    <property type="entry name" value="MFS"/>
</dbReference>
<dbReference type="Pfam" id="PF07690">
    <property type="entry name" value="MFS_1"/>
    <property type="match status" value="1"/>
</dbReference>
<evidence type="ECO:0000256" key="6">
    <source>
        <dbReference type="SAM" id="MobiDB-lite"/>
    </source>
</evidence>
<evidence type="ECO:0000313" key="9">
    <source>
        <dbReference type="EMBL" id="CCE83605.1"/>
    </source>
</evidence>
<dbReference type="EMBL" id="FO082048">
    <property type="protein sequence ID" value="CCE84636.1"/>
    <property type="molecule type" value="Genomic_DNA"/>
</dbReference>
<dbReference type="GO" id="GO:0005886">
    <property type="term" value="C:plasma membrane"/>
    <property type="evidence" value="ECO:0007669"/>
    <property type="project" value="TreeGrafter"/>
</dbReference>
<dbReference type="InParanoid" id="G8Y7Q6"/>
<evidence type="ECO:0000313" key="11">
    <source>
        <dbReference type="Proteomes" id="UP000005222"/>
    </source>
</evidence>
<dbReference type="InterPro" id="IPR036259">
    <property type="entry name" value="MFS_trans_sf"/>
</dbReference>
<feature type="transmembrane region" description="Helical" evidence="7">
    <location>
        <begin position="117"/>
        <end position="135"/>
    </location>
</feature>
<evidence type="ECO:0000256" key="7">
    <source>
        <dbReference type="SAM" id="Phobius"/>
    </source>
</evidence>
<reference evidence="10" key="1">
    <citation type="submission" date="2011-10" db="EMBL/GenBank/DDBJ databases">
        <authorList>
            <person name="Genoscope - CEA"/>
        </authorList>
    </citation>
    <scope>NUCLEOTIDE SEQUENCE</scope>
</reference>
<dbReference type="Gene3D" id="1.20.1250.20">
    <property type="entry name" value="MFS general substrate transporter like domains"/>
    <property type="match status" value="2"/>
</dbReference>
<feature type="transmembrane region" description="Helical" evidence="7">
    <location>
        <begin position="177"/>
        <end position="198"/>
    </location>
</feature>
<dbReference type="Proteomes" id="UP000005222">
    <property type="component" value="Chromosome K"/>
</dbReference>
<dbReference type="SUPFAM" id="SSF103473">
    <property type="entry name" value="MFS general substrate transporter"/>
    <property type="match status" value="1"/>
</dbReference>
<dbReference type="PANTHER" id="PTHR43791">
    <property type="entry name" value="PERMEASE-RELATED"/>
    <property type="match status" value="1"/>
</dbReference>
<feature type="transmembrane region" description="Helical" evidence="7">
    <location>
        <begin position="210"/>
        <end position="233"/>
    </location>
</feature>
<feature type="transmembrane region" description="Helical" evidence="7">
    <location>
        <begin position="371"/>
        <end position="397"/>
    </location>
</feature>
<dbReference type="InterPro" id="IPR020846">
    <property type="entry name" value="MFS_dom"/>
</dbReference>
<feature type="compositionally biased region" description="Low complexity" evidence="6">
    <location>
        <begin position="1"/>
        <end position="18"/>
    </location>
</feature>
<dbReference type="PANTHER" id="PTHR43791:SF46">
    <property type="entry name" value="MAJOR FACILITATOR SUPERFAMILY (MFS) PROFILE DOMAIN-CONTAINING PROTEIN-RELATED"/>
    <property type="match status" value="1"/>
</dbReference>
<keyword evidence="4 7" id="KW-1133">Transmembrane helix</keyword>
<dbReference type="GO" id="GO:0022857">
    <property type="term" value="F:transmembrane transporter activity"/>
    <property type="evidence" value="ECO:0007669"/>
    <property type="project" value="InterPro"/>
</dbReference>
<feature type="transmembrane region" description="Helical" evidence="7">
    <location>
        <begin position="409"/>
        <end position="428"/>
    </location>
</feature>
<keyword evidence="3 7" id="KW-0812">Transmembrane</keyword>
<evidence type="ECO:0000256" key="5">
    <source>
        <dbReference type="ARBA" id="ARBA00023136"/>
    </source>
</evidence>
<evidence type="ECO:0000256" key="2">
    <source>
        <dbReference type="ARBA" id="ARBA00022448"/>
    </source>
</evidence>
<proteinExistence type="predicted"/>
<dbReference type="FunFam" id="1.20.1250.20:FF:000034">
    <property type="entry name" value="MFS general substrate transporter"/>
    <property type="match status" value="1"/>
</dbReference>